<feature type="signal peptide" evidence="2">
    <location>
        <begin position="1"/>
        <end position="19"/>
    </location>
</feature>
<comment type="subcellular location">
    <subcellularLocation>
        <location evidence="2">Cell membrane</location>
        <topology evidence="2">Lipid-anchor</topology>
    </subcellularLocation>
</comment>
<keyword evidence="2" id="KW-1134">Transmembrane beta strand</keyword>
<dbReference type="PROSITE" id="PS51257">
    <property type="entry name" value="PROKAR_LIPOPROTEIN"/>
    <property type="match status" value="1"/>
</dbReference>
<dbReference type="RefSeq" id="WP_305731750.1">
    <property type="nucleotide sequence ID" value="NZ_OW150024.1"/>
</dbReference>
<keyword evidence="2" id="KW-0812">Transmembrane</keyword>
<proteinExistence type="inferred from homology"/>
<evidence type="ECO:0000256" key="2">
    <source>
        <dbReference type="RuleBase" id="RU362097"/>
    </source>
</evidence>
<dbReference type="Pfam" id="PF02321">
    <property type="entry name" value="OEP"/>
    <property type="match status" value="2"/>
</dbReference>
<dbReference type="EMBL" id="OW150024">
    <property type="protein sequence ID" value="CAH2030880.1"/>
    <property type="molecule type" value="Genomic_DNA"/>
</dbReference>
<dbReference type="Gene3D" id="2.20.200.10">
    <property type="entry name" value="Outer membrane efflux proteins (OEP)"/>
    <property type="match status" value="1"/>
</dbReference>
<gene>
    <name evidence="3" type="ORF">GEAMG1_1066</name>
</gene>
<evidence type="ECO:0000313" key="4">
    <source>
        <dbReference type="Proteomes" id="UP001295463"/>
    </source>
</evidence>
<keyword evidence="2" id="KW-0472">Membrane</keyword>
<comment type="similarity">
    <text evidence="1 2">Belongs to the outer membrane factor (OMF) (TC 1.B.17) family.</text>
</comment>
<keyword evidence="2 3" id="KW-0449">Lipoprotein</keyword>
<organism evidence="3 4">
    <name type="scientific">Trichlorobacter ammonificans</name>
    <dbReference type="NCBI Taxonomy" id="2916410"/>
    <lineage>
        <taxon>Bacteria</taxon>
        <taxon>Pseudomonadati</taxon>
        <taxon>Thermodesulfobacteriota</taxon>
        <taxon>Desulfuromonadia</taxon>
        <taxon>Geobacterales</taxon>
        <taxon>Geobacteraceae</taxon>
        <taxon>Trichlorobacter</taxon>
    </lineage>
</organism>
<accession>A0ABM9D6R1</accession>
<dbReference type="InterPro" id="IPR003423">
    <property type="entry name" value="OMP_efflux"/>
</dbReference>
<dbReference type="Proteomes" id="UP001295463">
    <property type="component" value="Chromosome"/>
</dbReference>
<feature type="chain" id="PRO_5044953393" evidence="2">
    <location>
        <begin position="20"/>
        <end position="461"/>
    </location>
</feature>
<dbReference type="Gene3D" id="1.20.1600.10">
    <property type="entry name" value="Outer membrane efflux proteins (OEP)"/>
    <property type="match status" value="1"/>
</dbReference>
<sequence>MRRMWGLLLMVLLAGCTTGSDYVRPDVAAPVHWSVAYDAAADVADSRWWQQFGDPVLDGLIEQAVRQNLDLKIATARVDQYLGALDTTRAQFFPQISAGFDAAGKRTAGQTNESYQAALSATWELDLWGRIRRSSEAAQAQIAGSEAGRRGVLMTLVANVASGYLTLRGLDRQLEIATATEKAYAESLKLFQLRFRYGTVSQLEVAQAESQYEAARQSIPVYESLVRQQENLLSLLQGHAPGPIPRGKALDELTPPAIPAGIPSQLLERRPDIIQAEQALIAANAQVGAAKAAYFPKISLTAALGAASTDIGRLFTPGSELWSAAGQVVAPLLNFGQISGQVKQAEAQQQQALFQYRQAVLTGFREVEDALTKTTRGKEQLVAQKRQVAALEEYARLSRLQFEAGTSSYLQVLDADRSLFTGRLNSTQTQYDLLVSLIGVYKALGGGWIDAAEKPGATARK</sequence>
<dbReference type="PANTHER" id="PTHR30203">
    <property type="entry name" value="OUTER MEMBRANE CATION EFFLUX PROTEIN"/>
    <property type="match status" value="1"/>
</dbReference>
<reference evidence="3 4" key="1">
    <citation type="submission" date="2022-03" db="EMBL/GenBank/DDBJ databases">
        <authorList>
            <person name="Koch H."/>
        </authorList>
    </citation>
    <scope>NUCLEOTIDE SEQUENCE [LARGE SCALE GENOMIC DNA]</scope>
    <source>
        <strain evidence="3 4">G1</strain>
    </source>
</reference>
<keyword evidence="2" id="KW-0564">Palmitate</keyword>
<dbReference type="SUPFAM" id="SSF56954">
    <property type="entry name" value="Outer membrane efflux proteins (OEP)"/>
    <property type="match status" value="1"/>
</dbReference>
<keyword evidence="2" id="KW-0732">Signal</keyword>
<evidence type="ECO:0000256" key="1">
    <source>
        <dbReference type="ARBA" id="ARBA00007613"/>
    </source>
</evidence>
<dbReference type="PANTHER" id="PTHR30203:SF33">
    <property type="entry name" value="BLR4455 PROTEIN"/>
    <property type="match status" value="1"/>
</dbReference>
<dbReference type="InterPro" id="IPR010131">
    <property type="entry name" value="MdtP/NodT-like"/>
</dbReference>
<evidence type="ECO:0000313" key="3">
    <source>
        <dbReference type="EMBL" id="CAH2030880.1"/>
    </source>
</evidence>
<name>A0ABM9D6R1_9BACT</name>
<protein>
    <submittedName>
        <fullName evidence="3">RND efflux system, outer membrane lipoprotein, NodT family</fullName>
    </submittedName>
</protein>
<dbReference type="NCBIfam" id="TIGR01845">
    <property type="entry name" value="outer_NodT"/>
    <property type="match status" value="1"/>
</dbReference>
<keyword evidence="4" id="KW-1185">Reference proteome</keyword>